<dbReference type="EMBL" id="CM044704">
    <property type="protein sequence ID" value="KAI5667504.1"/>
    <property type="molecule type" value="Genomic_DNA"/>
</dbReference>
<accession>A0ACC0B4D1</accession>
<comment type="caution">
    <text evidence="1">The sequence shown here is derived from an EMBL/GenBank/DDBJ whole genome shotgun (WGS) entry which is preliminary data.</text>
</comment>
<evidence type="ECO:0000313" key="2">
    <source>
        <dbReference type="Proteomes" id="UP001060085"/>
    </source>
</evidence>
<protein>
    <submittedName>
        <fullName evidence="1">Uncharacterized protein</fullName>
    </submittedName>
</protein>
<reference evidence="2" key="1">
    <citation type="journal article" date="2023" name="Nat. Plants">
        <title>Single-cell RNA sequencing provides a high-resolution roadmap for understanding the multicellular compartmentation of specialized metabolism.</title>
        <authorList>
            <person name="Sun S."/>
            <person name="Shen X."/>
            <person name="Li Y."/>
            <person name="Li Y."/>
            <person name="Wang S."/>
            <person name="Li R."/>
            <person name="Zhang H."/>
            <person name="Shen G."/>
            <person name="Guo B."/>
            <person name="Wei J."/>
            <person name="Xu J."/>
            <person name="St-Pierre B."/>
            <person name="Chen S."/>
            <person name="Sun C."/>
        </authorList>
    </citation>
    <scope>NUCLEOTIDE SEQUENCE [LARGE SCALE GENOMIC DNA]</scope>
</reference>
<keyword evidence="2" id="KW-1185">Reference proteome</keyword>
<proteinExistence type="predicted"/>
<organism evidence="1 2">
    <name type="scientific">Catharanthus roseus</name>
    <name type="common">Madagascar periwinkle</name>
    <name type="synonym">Vinca rosea</name>
    <dbReference type="NCBI Taxonomy" id="4058"/>
    <lineage>
        <taxon>Eukaryota</taxon>
        <taxon>Viridiplantae</taxon>
        <taxon>Streptophyta</taxon>
        <taxon>Embryophyta</taxon>
        <taxon>Tracheophyta</taxon>
        <taxon>Spermatophyta</taxon>
        <taxon>Magnoliopsida</taxon>
        <taxon>eudicotyledons</taxon>
        <taxon>Gunneridae</taxon>
        <taxon>Pentapetalae</taxon>
        <taxon>asterids</taxon>
        <taxon>lamiids</taxon>
        <taxon>Gentianales</taxon>
        <taxon>Apocynaceae</taxon>
        <taxon>Rauvolfioideae</taxon>
        <taxon>Vinceae</taxon>
        <taxon>Catharanthinae</taxon>
        <taxon>Catharanthus</taxon>
    </lineage>
</organism>
<name>A0ACC0B4D1_CATRO</name>
<gene>
    <name evidence="1" type="ORF">M9H77_17357</name>
</gene>
<evidence type="ECO:0000313" key="1">
    <source>
        <dbReference type="EMBL" id="KAI5667504.1"/>
    </source>
</evidence>
<dbReference type="Proteomes" id="UP001060085">
    <property type="component" value="Linkage Group LG04"/>
</dbReference>
<sequence>MVRQLRRSYRWVAEEVAVGMMLGRSEQRREEEATIATTSAPHFPLSFSRYFCSSFSFKLQLAAAAPVENFRTIVPSSLPLLFPTRWKKSQYTCNRPQLLWRVKMIISLHLSSMLQKVDDMARGVIEGPPSSLTQIASFVKKVQTIIRRCMTWGKRGEGSGGCGHGDLGSSDHIDPFDIPDLDMTSFSLSFTPPTQSHPGGLGTSYAPPPSGLGFSSFQAPPPLGLGFSSFQAPPSPGTVSSSFQAHPTSGTVGSSTPHMPIYNASSSDSDERTDDATPAQQLGFGHRVMYSRFFL</sequence>